<protein>
    <submittedName>
        <fullName evidence="1">Uncharacterized protein</fullName>
    </submittedName>
</protein>
<evidence type="ECO:0000313" key="1">
    <source>
        <dbReference type="EMBL" id="KAK9142469.1"/>
    </source>
</evidence>
<evidence type="ECO:0000313" key="2">
    <source>
        <dbReference type="Proteomes" id="UP001420932"/>
    </source>
</evidence>
<reference evidence="1 2" key="1">
    <citation type="submission" date="2024-01" db="EMBL/GenBank/DDBJ databases">
        <title>Genome assemblies of Stephania.</title>
        <authorList>
            <person name="Yang L."/>
        </authorList>
    </citation>
    <scope>NUCLEOTIDE SEQUENCE [LARGE SCALE GENOMIC DNA]</scope>
    <source>
        <strain evidence="1">YNDBR</strain>
        <tissue evidence="1">Leaf</tissue>
    </source>
</reference>
<dbReference type="EMBL" id="JBBNAF010000005">
    <property type="protein sequence ID" value="KAK9142469.1"/>
    <property type="molecule type" value="Genomic_DNA"/>
</dbReference>
<comment type="caution">
    <text evidence="1">The sequence shown here is derived from an EMBL/GenBank/DDBJ whole genome shotgun (WGS) entry which is preliminary data.</text>
</comment>
<gene>
    <name evidence="1" type="ORF">Syun_011869</name>
</gene>
<dbReference type="Proteomes" id="UP001420932">
    <property type="component" value="Unassembled WGS sequence"/>
</dbReference>
<organism evidence="1 2">
    <name type="scientific">Stephania yunnanensis</name>
    <dbReference type="NCBI Taxonomy" id="152371"/>
    <lineage>
        <taxon>Eukaryota</taxon>
        <taxon>Viridiplantae</taxon>
        <taxon>Streptophyta</taxon>
        <taxon>Embryophyta</taxon>
        <taxon>Tracheophyta</taxon>
        <taxon>Spermatophyta</taxon>
        <taxon>Magnoliopsida</taxon>
        <taxon>Ranunculales</taxon>
        <taxon>Menispermaceae</taxon>
        <taxon>Menispermoideae</taxon>
        <taxon>Cissampelideae</taxon>
        <taxon>Stephania</taxon>
    </lineage>
</organism>
<name>A0AAP0JZ39_9MAGN</name>
<keyword evidence="2" id="KW-1185">Reference proteome</keyword>
<accession>A0AAP0JZ39</accession>
<sequence length="58" mass="6997">MREAMMSQISFWLHRLFLLEMSPSDQHWAKGPKMVHGRPGKAEKFYYFSFVTRSICWD</sequence>
<dbReference type="AlphaFoldDB" id="A0AAP0JZ39"/>
<proteinExistence type="predicted"/>